<protein>
    <submittedName>
        <fullName evidence="4">Polysaccharide deacetylase family protein</fullName>
        <ecNumber evidence="4">3.-.-.-</ecNumber>
    </submittedName>
</protein>
<evidence type="ECO:0000259" key="3">
    <source>
        <dbReference type="PROSITE" id="PS51677"/>
    </source>
</evidence>
<dbReference type="Proteomes" id="UP001575105">
    <property type="component" value="Unassembled WGS sequence"/>
</dbReference>
<keyword evidence="4" id="KW-0378">Hydrolase</keyword>
<feature type="domain" description="NodB homology" evidence="3">
    <location>
        <begin position="42"/>
        <end position="227"/>
    </location>
</feature>
<accession>A0ABV4U7F0</accession>
<dbReference type="CDD" id="cd10918">
    <property type="entry name" value="CE4_NodB_like_5s_6s"/>
    <property type="match status" value="1"/>
</dbReference>
<keyword evidence="5" id="KW-1185">Reference proteome</keyword>
<organism evidence="4 5">
    <name type="scientific">Natronomicrosphaera hydrolytica</name>
    <dbReference type="NCBI Taxonomy" id="3242702"/>
    <lineage>
        <taxon>Bacteria</taxon>
        <taxon>Pseudomonadati</taxon>
        <taxon>Planctomycetota</taxon>
        <taxon>Phycisphaerae</taxon>
        <taxon>Phycisphaerales</taxon>
        <taxon>Phycisphaeraceae</taxon>
        <taxon>Natronomicrosphaera</taxon>
    </lineage>
</organism>
<dbReference type="EMBL" id="JBGUBD010000006">
    <property type="protein sequence ID" value="MFA9478908.1"/>
    <property type="molecule type" value="Genomic_DNA"/>
</dbReference>
<evidence type="ECO:0000313" key="4">
    <source>
        <dbReference type="EMBL" id="MFA9478908.1"/>
    </source>
</evidence>
<comment type="caution">
    <text evidence="4">The sequence shown here is derived from an EMBL/GenBank/DDBJ whole genome shotgun (WGS) entry which is preliminary data.</text>
</comment>
<evidence type="ECO:0000256" key="2">
    <source>
        <dbReference type="ARBA" id="ARBA00022729"/>
    </source>
</evidence>
<dbReference type="InterPro" id="IPR011330">
    <property type="entry name" value="Glyco_hydro/deAcase_b/a-brl"/>
</dbReference>
<dbReference type="PROSITE" id="PS51677">
    <property type="entry name" value="NODB"/>
    <property type="match status" value="1"/>
</dbReference>
<dbReference type="RefSeq" id="WP_425345827.1">
    <property type="nucleotide sequence ID" value="NZ_JBGUBD010000006.1"/>
</dbReference>
<dbReference type="Pfam" id="PF01522">
    <property type="entry name" value="Polysacc_deac_1"/>
    <property type="match status" value="1"/>
</dbReference>
<keyword evidence="2" id="KW-0732">Signal</keyword>
<comment type="subcellular location">
    <subcellularLocation>
        <location evidence="1">Secreted</location>
    </subcellularLocation>
</comment>
<gene>
    <name evidence="4" type="ORF">ACERK3_11460</name>
</gene>
<dbReference type="EC" id="3.-.-.-" evidence="4"/>
<reference evidence="4 5" key="1">
    <citation type="submission" date="2024-08" db="EMBL/GenBank/DDBJ databases">
        <title>Whole-genome sequencing of halo(alkali)philic microorganisms from hypersaline lakes.</title>
        <authorList>
            <person name="Sorokin D.Y."/>
            <person name="Merkel A.Y."/>
            <person name="Messina E."/>
            <person name="Yakimov M."/>
        </authorList>
    </citation>
    <scope>NUCLEOTIDE SEQUENCE [LARGE SCALE GENOMIC DNA]</scope>
    <source>
        <strain evidence="4 5">AB-hyl4</strain>
    </source>
</reference>
<dbReference type="InterPro" id="IPR051398">
    <property type="entry name" value="Polysacch_Deacetylase"/>
</dbReference>
<evidence type="ECO:0000256" key="1">
    <source>
        <dbReference type="ARBA" id="ARBA00004613"/>
    </source>
</evidence>
<sequence>MNLMYHSITINADPRPASQFHRNKYTVHVDQLADHVRRCEGQDVVFTFDDGHVSIHEHAYPLVVNRVKTILFISLDFVGTANWLSAAQLREMHGRGVAIAGHGCGHLNLASLPAAQLKHELEHSRRGLEDIIGSEVTAMSLVGGHYNRRVLEAARDVGYETIYSSEPVAGVTRHGLHGRVCVYWTTTGDEIDAYRQGRVSRQMQLAYYLKRPLKCLLAERVRRKHSG</sequence>
<evidence type="ECO:0000313" key="5">
    <source>
        <dbReference type="Proteomes" id="UP001575105"/>
    </source>
</evidence>
<dbReference type="PANTHER" id="PTHR34216">
    <property type="match status" value="1"/>
</dbReference>
<dbReference type="GO" id="GO:0016787">
    <property type="term" value="F:hydrolase activity"/>
    <property type="evidence" value="ECO:0007669"/>
    <property type="project" value="UniProtKB-KW"/>
</dbReference>
<proteinExistence type="predicted"/>
<dbReference type="SUPFAM" id="SSF88713">
    <property type="entry name" value="Glycoside hydrolase/deacetylase"/>
    <property type="match status" value="1"/>
</dbReference>
<dbReference type="InterPro" id="IPR002509">
    <property type="entry name" value="NODB_dom"/>
</dbReference>
<dbReference type="PANTHER" id="PTHR34216:SF3">
    <property type="entry name" value="POLY-BETA-1,6-N-ACETYL-D-GLUCOSAMINE N-DEACETYLASE"/>
    <property type="match status" value="1"/>
</dbReference>
<dbReference type="Gene3D" id="3.20.20.370">
    <property type="entry name" value="Glycoside hydrolase/deacetylase"/>
    <property type="match status" value="1"/>
</dbReference>
<name>A0ABV4U7F0_9BACT</name>